<accession>A0A0S4UJC4</accession>
<feature type="compositionally biased region" description="Basic and acidic residues" evidence="1">
    <location>
        <begin position="156"/>
        <end position="172"/>
    </location>
</feature>
<dbReference type="AlphaFoldDB" id="A0A0S4UJC4"/>
<feature type="region of interest" description="Disordered" evidence="1">
    <location>
        <begin position="153"/>
        <end position="172"/>
    </location>
</feature>
<organism evidence="2">
    <name type="scientific">Ralstonia solanacearum</name>
    <name type="common">Pseudomonas solanacearum</name>
    <dbReference type="NCBI Taxonomy" id="305"/>
    <lineage>
        <taxon>Bacteria</taxon>
        <taxon>Pseudomonadati</taxon>
        <taxon>Pseudomonadota</taxon>
        <taxon>Betaproteobacteria</taxon>
        <taxon>Burkholderiales</taxon>
        <taxon>Burkholderiaceae</taxon>
        <taxon>Ralstonia</taxon>
        <taxon>Ralstonia solanacearum species complex</taxon>
    </lineage>
</organism>
<name>A0A0S4UJC4_RALSL</name>
<protein>
    <submittedName>
        <fullName evidence="2">Uncharacterized protein</fullName>
    </submittedName>
</protein>
<sequence length="244" mass="27086">MLSQIFRTRRNLIRALHDGRSGRVTAVTERRDLIKRGKAVRREAEVVDVQPRLGGIVDVAGRRQPAAAVGGHGRRQVVGPHTPWETGRRSRRQIAHPHAGRHVGAGHAAACRRRQAAAALPQPPLPVLQGALRRLERPLLVARVGGNPLLQPQAAEHAEPEQRQHEQQHQADDEGVALVRAATKAKTTIETVHVTRPIRLMFWIHCVVWVCPPETESDVVNVSVTRMDRTSAQYPPDCTWVADM</sequence>
<evidence type="ECO:0000313" key="2">
    <source>
        <dbReference type="EMBL" id="CUV22328.1"/>
    </source>
</evidence>
<evidence type="ECO:0000256" key="1">
    <source>
        <dbReference type="SAM" id="MobiDB-lite"/>
    </source>
</evidence>
<gene>
    <name evidence="2" type="ORF">RUN1744_v1_160019</name>
</gene>
<reference evidence="2" key="1">
    <citation type="submission" date="2015-10" db="EMBL/GenBank/DDBJ databases">
        <authorList>
            <person name="Gilbert D.G."/>
        </authorList>
    </citation>
    <scope>NUCLEOTIDE SEQUENCE</scope>
    <source>
        <strain evidence="2">Phyl III-seqv23</strain>
    </source>
</reference>
<dbReference type="EMBL" id="LN899823">
    <property type="protein sequence ID" value="CUV22328.1"/>
    <property type="molecule type" value="Genomic_DNA"/>
</dbReference>
<proteinExistence type="predicted"/>